<keyword evidence="2" id="KW-1185">Reference proteome</keyword>
<gene>
    <name evidence="1" type="ORF">SAMN05878391_1952</name>
</gene>
<dbReference type="GO" id="GO:0006261">
    <property type="term" value="P:DNA-templated DNA replication"/>
    <property type="evidence" value="ECO:0007669"/>
    <property type="project" value="TreeGrafter"/>
</dbReference>
<dbReference type="AlphaFoldDB" id="A0A285USG5"/>
<organism evidence="1 2">
    <name type="scientific">Salinicoccus kekensis</name>
    <dbReference type="NCBI Taxonomy" id="714307"/>
    <lineage>
        <taxon>Bacteria</taxon>
        <taxon>Bacillati</taxon>
        <taxon>Bacillota</taxon>
        <taxon>Bacilli</taxon>
        <taxon>Bacillales</taxon>
        <taxon>Staphylococcaceae</taxon>
        <taxon>Salinicoccus</taxon>
    </lineage>
</organism>
<evidence type="ECO:0000313" key="1">
    <source>
        <dbReference type="EMBL" id="SOC43201.1"/>
    </source>
</evidence>
<name>A0A285USG5_9STAP</name>
<dbReference type="Pfam" id="PF13177">
    <property type="entry name" value="DNA_pol3_delta2"/>
    <property type="match status" value="1"/>
</dbReference>
<protein>
    <submittedName>
        <fullName evidence="1">DNA polymerase-3 subunit delta</fullName>
    </submittedName>
</protein>
<dbReference type="SUPFAM" id="SSF52540">
    <property type="entry name" value="P-loop containing nucleoside triphosphate hydrolases"/>
    <property type="match status" value="1"/>
</dbReference>
<dbReference type="InterPro" id="IPR050238">
    <property type="entry name" value="DNA_Rep/Repair_Clamp_Loader"/>
</dbReference>
<dbReference type="PANTHER" id="PTHR11669">
    <property type="entry name" value="REPLICATION FACTOR C / DNA POLYMERASE III GAMMA-TAU SUBUNIT"/>
    <property type="match status" value="1"/>
</dbReference>
<reference evidence="2" key="1">
    <citation type="submission" date="2017-08" db="EMBL/GenBank/DDBJ databases">
        <authorList>
            <person name="Varghese N."/>
            <person name="Submissions S."/>
        </authorList>
    </citation>
    <scope>NUCLEOTIDE SEQUENCE [LARGE SCALE GENOMIC DNA]</scope>
    <source>
        <strain evidence="2">DSM 23173</strain>
    </source>
</reference>
<proteinExistence type="predicted"/>
<dbReference type="PANTHER" id="PTHR11669:SF8">
    <property type="entry name" value="DNA POLYMERASE III SUBUNIT DELTA"/>
    <property type="match status" value="1"/>
</dbReference>
<dbReference type="Proteomes" id="UP000219412">
    <property type="component" value="Unassembled WGS sequence"/>
</dbReference>
<dbReference type="InterPro" id="IPR027417">
    <property type="entry name" value="P-loop_NTPase"/>
</dbReference>
<dbReference type="OrthoDB" id="9810148at2"/>
<evidence type="ECO:0000313" key="2">
    <source>
        <dbReference type="Proteomes" id="UP000219412"/>
    </source>
</evidence>
<accession>A0A285USG5</accession>
<dbReference type="EMBL" id="OBQF01000004">
    <property type="protein sequence ID" value="SOC43201.1"/>
    <property type="molecule type" value="Genomic_DNA"/>
</dbReference>
<sequence>MDINQTTEENLLNAIHNNRLSHTYMFEGDTLETLRRYSMFFALNIFGDTPRNRALLEEGNHPDFYYLSTEETTIKKEEVAHLMHAMNNKPTETEYKVYVIEAFEKLTPQAENSLLKFLEEPPEKTVALLLTIDKSNILPTIHSRAQHVFIKGDSGDRMKELGHLSEGDLQTIDVLSLNAGHIKELGEDFSRLRNAALEFSVKWINRHSLVLLDIKPMLDMCSERRDHLLLLQLIDGGVRQAMHSKLNLDIFKPYKEELKVDKMISVNHLTKMLEEIEQANKMIQFNVHPTLAFEGMVINSKG</sequence>
<dbReference type="Gene3D" id="3.40.50.300">
    <property type="entry name" value="P-loop containing nucleotide triphosphate hydrolases"/>
    <property type="match status" value="1"/>
</dbReference>